<keyword evidence="3" id="KW-1185">Reference proteome</keyword>
<name>A0ABU3CTM4_9FLAO</name>
<feature type="transmembrane region" description="Helical" evidence="1">
    <location>
        <begin position="54"/>
        <end position="74"/>
    </location>
</feature>
<dbReference type="Proteomes" id="UP001248819">
    <property type="component" value="Unassembled WGS sequence"/>
</dbReference>
<dbReference type="EMBL" id="JAVRHP010000021">
    <property type="protein sequence ID" value="MDT0649710.1"/>
    <property type="molecule type" value="Genomic_DNA"/>
</dbReference>
<accession>A0ABU3CTM4</accession>
<keyword evidence="1" id="KW-1133">Transmembrane helix</keyword>
<proteinExistence type="predicted"/>
<evidence type="ECO:0000313" key="2">
    <source>
        <dbReference type="EMBL" id="MDT0649710.1"/>
    </source>
</evidence>
<organism evidence="2 3">
    <name type="scientific">Autumnicola edwardsiae</name>
    <dbReference type="NCBI Taxonomy" id="3075594"/>
    <lineage>
        <taxon>Bacteria</taxon>
        <taxon>Pseudomonadati</taxon>
        <taxon>Bacteroidota</taxon>
        <taxon>Flavobacteriia</taxon>
        <taxon>Flavobacteriales</taxon>
        <taxon>Flavobacteriaceae</taxon>
        <taxon>Autumnicola</taxon>
    </lineage>
</organism>
<evidence type="ECO:0000313" key="3">
    <source>
        <dbReference type="Proteomes" id="UP001248819"/>
    </source>
</evidence>
<dbReference type="RefSeq" id="WP_311483869.1">
    <property type="nucleotide sequence ID" value="NZ_JAVRHP010000021.1"/>
</dbReference>
<evidence type="ECO:0000256" key="1">
    <source>
        <dbReference type="SAM" id="Phobius"/>
    </source>
</evidence>
<reference evidence="2 3" key="1">
    <citation type="submission" date="2023-09" db="EMBL/GenBank/DDBJ databases">
        <authorList>
            <person name="Rey-Velasco X."/>
        </authorList>
    </citation>
    <scope>NUCLEOTIDE SEQUENCE [LARGE SCALE GENOMIC DNA]</scope>
    <source>
        <strain evidence="2 3">F297</strain>
    </source>
</reference>
<feature type="transmembrane region" description="Helical" evidence="1">
    <location>
        <begin position="12"/>
        <end position="34"/>
    </location>
</feature>
<gene>
    <name evidence="2" type="ORF">RM529_06110</name>
</gene>
<keyword evidence="1" id="KW-0472">Membrane</keyword>
<protein>
    <submittedName>
        <fullName evidence="2">Uncharacterized protein</fullName>
    </submittedName>
</protein>
<comment type="caution">
    <text evidence="2">The sequence shown here is derived from an EMBL/GenBank/DDBJ whole genome shotgun (WGS) entry which is preliminary data.</text>
</comment>
<sequence length="89" mass="10258">MGFKSIVSQKKYWKSVVILGLIFAVLYNLISILFEYGGFAFEAYYNDHIAGDKWPRYVLAQIGAALFYGLIVSYGQFRSKEKREENSDN</sequence>
<keyword evidence="1" id="KW-0812">Transmembrane</keyword>